<dbReference type="AlphaFoldDB" id="A0A2Z4GCD6"/>
<dbReference type="KEGG" id="als:DJ013_11130"/>
<proteinExistence type="predicted"/>
<dbReference type="Proteomes" id="UP000249873">
    <property type="component" value="Chromosome"/>
</dbReference>
<gene>
    <name evidence="1" type="ORF">DJ013_11130</name>
</gene>
<reference evidence="1 2" key="1">
    <citation type="submission" date="2018-05" db="EMBL/GenBank/DDBJ databases">
        <title>Complete genome sequence of Arcticibacterium luteifluviistationis SM1504T, a cytophagaceae bacterium isolated from Arctic surface seawater.</title>
        <authorList>
            <person name="Li Y."/>
            <person name="Qin Q.-L."/>
        </authorList>
    </citation>
    <scope>NUCLEOTIDE SEQUENCE [LARGE SCALE GENOMIC DNA]</scope>
    <source>
        <strain evidence="1 2">SM1504</strain>
    </source>
</reference>
<keyword evidence="2" id="KW-1185">Reference proteome</keyword>
<accession>A0A2Z4GCD6</accession>
<dbReference type="EMBL" id="CP029480">
    <property type="protein sequence ID" value="AWV98695.1"/>
    <property type="molecule type" value="Genomic_DNA"/>
</dbReference>
<evidence type="ECO:0000313" key="1">
    <source>
        <dbReference type="EMBL" id="AWV98695.1"/>
    </source>
</evidence>
<sequence length="111" mass="12869">MVNSNEIEFLINLCQNPEKATPLDFEKLAELLDQHPDFDLLRKAFILVGEQFGASGQNFEKEKAIWNTKKAFYEPAPIKPKSVNRERLDTYSIEEKINLFIQNYQAVYSPS</sequence>
<dbReference type="RefSeq" id="WP_111371888.1">
    <property type="nucleotide sequence ID" value="NZ_CP029480.1"/>
</dbReference>
<dbReference type="OrthoDB" id="9992234at2"/>
<evidence type="ECO:0000313" key="2">
    <source>
        <dbReference type="Proteomes" id="UP000249873"/>
    </source>
</evidence>
<organism evidence="1 2">
    <name type="scientific">Arcticibacterium luteifluviistationis</name>
    <dbReference type="NCBI Taxonomy" id="1784714"/>
    <lineage>
        <taxon>Bacteria</taxon>
        <taxon>Pseudomonadati</taxon>
        <taxon>Bacteroidota</taxon>
        <taxon>Cytophagia</taxon>
        <taxon>Cytophagales</taxon>
        <taxon>Leadbetterellaceae</taxon>
        <taxon>Arcticibacterium</taxon>
    </lineage>
</organism>
<name>A0A2Z4GCD6_9BACT</name>
<protein>
    <submittedName>
        <fullName evidence="1">Uncharacterized protein</fullName>
    </submittedName>
</protein>